<dbReference type="InterPro" id="IPR023093">
    <property type="entry name" value="ScpA-like_C"/>
</dbReference>
<keyword evidence="4" id="KW-0159">Chromosome partition</keyword>
<evidence type="ECO:0000256" key="6">
    <source>
        <dbReference type="ARBA" id="ARBA00064543"/>
    </source>
</evidence>
<dbReference type="eggNOG" id="KOG1213">
    <property type="taxonomic scope" value="Eukaryota"/>
</dbReference>
<keyword evidence="3" id="KW-0131">Cell cycle</keyword>
<feature type="compositionally biased region" description="Basic residues" evidence="7">
    <location>
        <begin position="707"/>
        <end position="716"/>
    </location>
</feature>
<dbReference type="Proteomes" id="UP000189703">
    <property type="component" value="Unplaced"/>
</dbReference>
<feature type="region of interest" description="Disordered" evidence="7">
    <location>
        <begin position="307"/>
        <end position="352"/>
    </location>
</feature>
<dbReference type="Gene3D" id="1.10.10.580">
    <property type="entry name" value="Structural maintenance of chromosome 1. Chain E"/>
    <property type="match status" value="1"/>
</dbReference>
<keyword evidence="8" id="KW-1185">Reference proteome</keyword>
<evidence type="ECO:0000256" key="1">
    <source>
        <dbReference type="ARBA" id="ARBA00004123"/>
    </source>
</evidence>
<accession>A0A1U7Z6I2</accession>
<comment type="subunit">
    <text evidence="6">Component of the cohesin complex.</text>
</comment>
<comment type="subcellular location">
    <subcellularLocation>
        <location evidence="1">Nucleus</location>
    </subcellularLocation>
</comment>
<name>A0A1U7Z6I2_NELNU</name>
<dbReference type="GO" id="GO:1990414">
    <property type="term" value="P:replication-born double-strand break repair via sister chromatid exchange"/>
    <property type="evidence" value="ECO:0000318"/>
    <property type="project" value="GO_Central"/>
</dbReference>
<dbReference type="InterPro" id="IPR006909">
    <property type="entry name" value="Rad21/Rec8_C_eu"/>
</dbReference>
<protein>
    <submittedName>
        <fullName evidence="9">Sister chromatid cohesion 1 protein 4</fullName>
    </submittedName>
</protein>
<dbReference type="InterPro" id="IPR039781">
    <property type="entry name" value="Rad21/Rec8-like"/>
</dbReference>
<dbReference type="GO" id="GO:0008278">
    <property type="term" value="C:cohesin complex"/>
    <property type="evidence" value="ECO:0000318"/>
    <property type="project" value="GO_Central"/>
</dbReference>
<feature type="region of interest" description="Disordered" evidence="7">
    <location>
        <begin position="652"/>
        <end position="674"/>
    </location>
</feature>
<dbReference type="CDD" id="cd21793">
    <property type="entry name" value="Rad21_Rec8_M_AtSYN1-like"/>
    <property type="match status" value="1"/>
</dbReference>
<dbReference type="GO" id="GO:0003682">
    <property type="term" value="F:chromatin binding"/>
    <property type="evidence" value="ECO:0000318"/>
    <property type="project" value="GO_Central"/>
</dbReference>
<dbReference type="Pfam" id="PF04824">
    <property type="entry name" value="Rad21_Rec8"/>
    <property type="match status" value="1"/>
</dbReference>
<proteinExistence type="inferred from homology"/>
<dbReference type="Pfam" id="PF04825">
    <property type="entry name" value="Rad21_Rec8_N"/>
    <property type="match status" value="1"/>
</dbReference>
<reference evidence="9" key="1">
    <citation type="submission" date="2025-08" db="UniProtKB">
        <authorList>
            <consortium name="RefSeq"/>
        </authorList>
    </citation>
    <scope>IDENTIFICATION</scope>
</reference>
<keyword evidence="3" id="KW-0132">Cell division</keyword>
<dbReference type="InterPro" id="IPR006910">
    <property type="entry name" value="Rad21_Rec8_N"/>
</dbReference>
<evidence type="ECO:0000256" key="4">
    <source>
        <dbReference type="ARBA" id="ARBA00022829"/>
    </source>
</evidence>
<dbReference type="GO" id="GO:0005634">
    <property type="term" value="C:nucleus"/>
    <property type="evidence" value="ECO:0007669"/>
    <property type="project" value="UniProtKB-SubCell"/>
</dbReference>
<dbReference type="KEGG" id="nnu:104586818"/>
<dbReference type="OMA" id="VQMDDAM"/>
<dbReference type="OrthoDB" id="10071381at2759"/>
<sequence length="1269" mass="138658">MFYSQFILAKKGPLGTIWIAAHLERKLRKNQVADTDIGVSVDSILFPEAPIALRLSSHLLLGVVRIYSRKVNYLFHDCSEALLKVKQAFRSTAVDLPPEESTAPYHSITLPETFDLDDFELPDSAFFQGNYVDHHISTREQITLQDTMDGVVYSTSQFGLDERFGDGDASQIGLDLDEDLFLNKDKASGHSVATLDIDDDVDLQACGQPMTPFTMYIDDDQNNEDRTTDIEVMEDANGKKICFDLQDPMRDDNSNILHGDPIQTPDQNDVFHCNPVEGSCSSPSKDLVECAHAPFTPGLVEEAIQVKQQRDSPSAAEGMEHMASDVSRSVSSPTSVLVEQPKPVSPLSECSDRVVNAPHGHERADELQIGATSNKIENNSSIDLSHSEAKAPQGLPLEETVSPACDHQSELGVNTDCSSKETEPQALKKVNPVAVGSLTEAYSPDHASSSRIDSLLESNGGHELDKVEAKTCVESQDFKNLDTVNSVEKVCPNCHVLRACSSNQNQSDSLSVMDGNLVENTPELSPRGVGLCSCEISEREEVLQASGTDVQGEACQPTNLMDTTLETTETLGPPPEEDLQVDRNESDEHLDNGMPAPEIMLSAPSGVTDLPNNLVVESTPDKADLTENIGNGDDFEILSGKKRHSMESTPILQSGNSAKLSGVPRSKRTMGSIPDDDDLLSSILVGRRTSVLKLRPTPPLHEAASSKRPRVASRNSVPKRKILLDDTMVLHGDTIRQQLTNTEDIRRVRRKAPCTPSEIWMIQKNLLEAEIFGEPIFTGMSLELIDLHNQTYDLTELEAVKDVEHSPTTNLTKESKNSSEPVTVVNDGEAQPGEMFVLSENQQFEGHAAGSVGCEGQYQTMGPAEVTQLESSKDGLLGQITAMEADTRDGVTSEAVDHIVTANPLAGDNCHVSSGLIIESSPLDGSSGTEAMNDKLCSSANQESGSHSFEHEASLMDRIDVKEVDAFDVSKENEVNLVLSEGVSQSNDRSPLEECEDCRLVDMMGPNVPQECGIDIRENTLYAVSSPETRSHLSDSSTPFENGNPSLPIVSAEGGEQTGAVITTGDGTVERMESEVMVEKMGNDEDNPSFNPVSGEESEKEFNMAIQDDSLDGVENPCNWEANSKSTMDTETEISAFETADVRGSDDFGNIISGNDTEFLNVDDEDVDDEEDNGIPRAEEAQFFENSGWSSRTRAVARYLQTLFDNEAGHGRRELSMDNLLAGKTRKEASRMFFETLVLKTRDYIHVEQGNPFDKINIKPKVKLMKSDF</sequence>
<dbReference type="FunFam" id="1.10.10.580:FF:000002">
    <property type="entry name" value="Sister chromatid cohesion 1 protein 4"/>
    <property type="match status" value="1"/>
</dbReference>
<dbReference type="PANTHER" id="PTHR12585:SF69">
    <property type="entry name" value="FI11703P"/>
    <property type="match status" value="1"/>
</dbReference>
<comment type="similarity">
    <text evidence="2">Belongs to the rad21 family.</text>
</comment>
<feature type="compositionally biased region" description="Low complexity" evidence="7">
    <location>
        <begin position="324"/>
        <end position="338"/>
    </location>
</feature>
<keyword evidence="5" id="KW-0539">Nucleus</keyword>
<dbReference type="InterPro" id="IPR036390">
    <property type="entry name" value="WH_DNA-bd_sf"/>
</dbReference>
<dbReference type="FunCoup" id="A0A1U7Z6I2">
    <property type="interactions" value="2055"/>
</dbReference>
<evidence type="ECO:0000256" key="5">
    <source>
        <dbReference type="ARBA" id="ARBA00023242"/>
    </source>
</evidence>
<dbReference type="GO" id="GO:0007059">
    <property type="term" value="P:chromosome segregation"/>
    <property type="evidence" value="ECO:0007669"/>
    <property type="project" value="UniProtKB-KW"/>
</dbReference>
<dbReference type="RefSeq" id="XP_010242484.1">
    <property type="nucleotide sequence ID" value="XM_010244182.2"/>
</dbReference>
<dbReference type="GeneID" id="104586818"/>
<evidence type="ECO:0000313" key="9">
    <source>
        <dbReference type="RefSeq" id="XP_010242484.1"/>
    </source>
</evidence>
<dbReference type="STRING" id="4432.A0A1U7Z6I2"/>
<dbReference type="SUPFAM" id="SSF46785">
    <property type="entry name" value="Winged helix' DNA-binding domain"/>
    <property type="match status" value="1"/>
</dbReference>
<dbReference type="PANTHER" id="PTHR12585">
    <property type="entry name" value="SCC1 / RAD21 FAMILY MEMBER"/>
    <property type="match status" value="1"/>
</dbReference>
<dbReference type="GO" id="GO:0007062">
    <property type="term" value="P:sister chromatid cohesion"/>
    <property type="evidence" value="ECO:0000318"/>
    <property type="project" value="GO_Central"/>
</dbReference>
<evidence type="ECO:0000313" key="8">
    <source>
        <dbReference type="Proteomes" id="UP000189703"/>
    </source>
</evidence>
<evidence type="ECO:0000256" key="2">
    <source>
        <dbReference type="ARBA" id="ARBA00009870"/>
    </source>
</evidence>
<dbReference type="AlphaFoldDB" id="A0A1U7Z6I2"/>
<evidence type="ECO:0000256" key="3">
    <source>
        <dbReference type="ARBA" id="ARBA00022776"/>
    </source>
</evidence>
<feature type="region of interest" description="Disordered" evidence="7">
    <location>
        <begin position="697"/>
        <end position="716"/>
    </location>
</feature>
<keyword evidence="3" id="KW-0498">Mitosis</keyword>
<organism evidence="8 9">
    <name type="scientific">Nelumbo nucifera</name>
    <name type="common">Sacred lotus</name>
    <dbReference type="NCBI Taxonomy" id="4432"/>
    <lineage>
        <taxon>Eukaryota</taxon>
        <taxon>Viridiplantae</taxon>
        <taxon>Streptophyta</taxon>
        <taxon>Embryophyta</taxon>
        <taxon>Tracheophyta</taxon>
        <taxon>Spermatophyta</taxon>
        <taxon>Magnoliopsida</taxon>
        <taxon>Proteales</taxon>
        <taxon>Nelumbonaceae</taxon>
        <taxon>Nelumbo</taxon>
    </lineage>
</organism>
<evidence type="ECO:0000256" key="7">
    <source>
        <dbReference type="SAM" id="MobiDB-lite"/>
    </source>
</evidence>
<gene>
    <name evidence="9" type="primary">LOC104586818</name>
</gene>